<name>A0A1Q9E4D5_SYMMI</name>
<dbReference type="PANTHER" id="PTHR32322:SF2">
    <property type="entry name" value="EAMA DOMAIN-CONTAINING PROTEIN"/>
    <property type="match status" value="1"/>
</dbReference>
<dbReference type="InterPro" id="IPR037185">
    <property type="entry name" value="EmrE-like"/>
</dbReference>
<feature type="transmembrane region" description="Helical" evidence="5">
    <location>
        <begin position="35"/>
        <end position="53"/>
    </location>
</feature>
<evidence type="ECO:0000256" key="1">
    <source>
        <dbReference type="ARBA" id="ARBA00004141"/>
    </source>
</evidence>
<feature type="transmembrane region" description="Helical" evidence="5">
    <location>
        <begin position="290"/>
        <end position="311"/>
    </location>
</feature>
<dbReference type="PANTHER" id="PTHR32322">
    <property type="entry name" value="INNER MEMBRANE TRANSPORTER"/>
    <property type="match status" value="1"/>
</dbReference>
<evidence type="ECO:0000256" key="5">
    <source>
        <dbReference type="SAM" id="Phobius"/>
    </source>
</evidence>
<evidence type="ECO:0000313" key="8">
    <source>
        <dbReference type="Proteomes" id="UP000186817"/>
    </source>
</evidence>
<keyword evidence="3 5" id="KW-1133">Transmembrane helix</keyword>
<comment type="subcellular location">
    <subcellularLocation>
        <location evidence="1">Membrane</location>
        <topology evidence="1">Multi-pass membrane protein</topology>
    </subcellularLocation>
</comment>
<dbReference type="Proteomes" id="UP000186817">
    <property type="component" value="Unassembled WGS sequence"/>
</dbReference>
<feature type="transmembrane region" description="Helical" evidence="5">
    <location>
        <begin position="120"/>
        <end position="141"/>
    </location>
</feature>
<keyword evidence="2 5" id="KW-0812">Transmembrane</keyword>
<dbReference type="SUPFAM" id="SSF103481">
    <property type="entry name" value="Multidrug resistance efflux transporter EmrE"/>
    <property type="match status" value="2"/>
</dbReference>
<comment type="caution">
    <text evidence="7">The sequence shown here is derived from an EMBL/GenBank/DDBJ whole genome shotgun (WGS) entry which is preliminary data.</text>
</comment>
<proteinExistence type="predicted"/>
<evidence type="ECO:0000259" key="6">
    <source>
        <dbReference type="Pfam" id="PF00892"/>
    </source>
</evidence>
<feature type="transmembrane region" description="Helical" evidence="5">
    <location>
        <begin position="65"/>
        <end position="87"/>
    </location>
</feature>
<feature type="transmembrane region" description="Helical" evidence="5">
    <location>
        <begin position="183"/>
        <end position="205"/>
    </location>
</feature>
<keyword evidence="8" id="KW-1185">Reference proteome</keyword>
<feature type="transmembrane region" description="Helical" evidence="5">
    <location>
        <begin position="153"/>
        <end position="171"/>
    </location>
</feature>
<evidence type="ECO:0000256" key="2">
    <source>
        <dbReference type="ARBA" id="ARBA00022692"/>
    </source>
</evidence>
<dbReference type="EMBL" id="LSRX01000267">
    <property type="protein sequence ID" value="OLQ02294.1"/>
    <property type="molecule type" value="Genomic_DNA"/>
</dbReference>
<protein>
    <submittedName>
        <fullName evidence="7">WAT1-related protein</fullName>
    </submittedName>
</protein>
<dbReference type="AlphaFoldDB" id="A0A1Q9E4D5"/>
<evidence type="ECO:0000256" key="4">
    <source>
        <dbReference type="ARBA" id="ARBA00023136"/>
    </source>
</evidence>
<dbReference type="OrthoDB" id="10486070at2759"/>
<accession>A0A1Q9E4D5</accession>
<keyword evidence="4 5" id="KW-0472">Membrane</keyword>
<evidence type="ECO:0000313" key="7">
    <source>
        <dbReference type="EMBL" id="OLQ02294.1"/>
    </source>
</evidence>
<evidence type="ECO:0000256" key="3">
    <source>
        <dbReference type="ARBA" id="ARBA00022989"/>
    </source>
</evidence>
<dbReference type="InterPro" id="IPR050638">
    <property type="entry name" value="AA-Vitamin_Transporters"/>
</dbReference>
<dbReference type="OMA" id="TWATYKE"/>
<feature type="transmembrane region" description="Helical" evidence="5">
    <location>
        <begin position="93"/>
        <end position="111"/>
    </location>
</feature>
<sequence>MALVPLCLATTQALFGATAVVGRLGLRASNPLAFSIWRFLLAAPCLLVLLTVRQGLRCPPISRQLLLSAVCILGSNLGITLGIVLAGQVTASTWQPLQLVFTTLLSLLIGTETSLSWRKLVGLAFGLLGASLIVLLDTAFWTASRAGSTTSGWGHLALFVNTISSSMLFVLRRSLTKQPNGLSALAAVAWTHVLALPLLLLLGLLGNESPLLRRVVCDGCDSVLAPPTSTAWPALAFYTVVPTILCQSLMAWAAKHAEPSTMAMYPVLQPVASASLSWLLRSAAPQLREVLVAPAANTFGALPVVIGLYLVSSDSAVRQVKGEKAS</sequence>
<organism evidence="7 8">
    <name type="scientific">Symbiodinium microadriaticum</name>
    <name type="common">Dinoflagellate</name>
    <name type="synonym">Zooxanthella microadriatica</name>
    <dbReference type="NCBI Taxonomy" id="2951"/>
    <lineage>
        <taxon>Eukaryota</taxon>
        <taxon>Sar</taxon>
        <taxon>Alveolata</taxon>
        <taxon>Dinophyceae</taxon>
        <taxon>Suessiales</taxon>
        <taxon>Symbiodiniaceae</taxon>
        <taxon>Symbiodinium</taxon>
    </lineage>
</organism>
<dbReference type="Pfam" id="PF00892">
    <property type="entry name" value="EamA"/>
    <property type="match status" value="1"/>
</dbReference>
<reference evidence="7 8" key="1">
    <citation type="submission" date="2016-02" db="EMBL/GenBank/DDBJ databases">
        <title>Genome analysis of coral dinoflagellate symbionts highlights evolutionary adaptations to a symbiotic lifestyle.</title>
        <authorList>
            <person name="Aranda M."/>
            <person name="Li Y."/>
            <person name="Liew Y.J."/>
            <person name="Baumgarten S."/>
            <person name="Simakov O."/>
            <person name="Wilson M."/>
            <person name="Piel J."/>
            <person name="Ashoor H."/>
            <person name="Bougouffa S."/>
            <person name="Bajic V.B."/>
            <person name="Ryu T."/>
            <person name="Ravasi T."/>
            <person name="Bayer T."/>
            <person name="Micklem G."/>
            <person name="Kim H."/>
            <person name="Bhak J."/>
            <person name="Lajeunesse T.C."/>
            <person name="Voolstra C.R."/>
        </authorList>
    </citation>
    <scope>NUCLEOTIDE SEQUENCE [LARGE SCALE GENOMIC DNA]</scope>
    <source>
        <strain evidence="7 8">CCMP2467</strain>
    </source>
</reference>
<feature type="domain" description="EamA" evidence="6">
    <location>
        <begin position="10"/>
        <end position="134"/>
    </location>
</feature>
<dbReference type="GO" id="GO:0016020">
    <property type="term" value="C:membrane"/>
    <property type="evidence" value="ECO:0007669"/>
    <property type="project" value="UniProtKB-SubCell"/>
</dbReference>
<gene>
    <name evidence="7" type="ORF">AK812_SmicGene14877</name>
</gene>
<dbReference type="InterPro" id="IPR000620">
    <property type="entry name" value="EamA_dom"/>
</dbReference>
<feature type="transmembrane region" description="Helical" evidence="5">
    <location>
        <begin position="231"/>
        <end position="253"/>
    </location>
</feature>